<evidence type="ECO:0000256" key="1">
    <source>
        <dbReference type="ARBA" id="ARBA00001917"/>
    </source>
</evidence>
<feature type="non-terminal residue" evidence="7">
    <location>
        <position position="103"/>
    </location>
</feature>
<dbReference type="AlphaFoldDB" id="X1F9L6"/>
<evidence type="ECO:0000256" key="5">
    <source>
        <dbReference type="ARBA" id="ARBA00023002"/>
    </source>
</evidence>
<dbReference type="InterPro" id="IPR000415">
    <property type="entry name" value="Nitroreductase-like"/>
</dbReference>
<gene>
    <name evidence="7" type="ORF">S01H4_65490</name>
</gene>
<sequence>VARFAPSGSNLQPVKWLVIYERDEVQRMVGFVIEWMRHLINEDSPLVEALHLNRVVSFWEGGNDPICRNAPHVIVTHAHQDDRTAPAACTIALTYLEGCDIKF</sequence>
<dbReference type="InterPro" id="IPR029479">
    <property type="entry name" value="Nitroreductase"/>
</dbReference>
<reference evidence="7" key="1">
    <citation type="journal article" date="2014" name="Front. Microbiol.">
        <title>High frequency of phylogenetically diverse reductive dehalogenase-homologous genes in deep subseafloor sedimentary metagenomes.</title>
        <authorList>
            <person name="Kawai M."/>
            <person name="Futagami T."/>
            <person name="Toyoda A."/>
            <person name="Takaki Y."/>
            <person name="Nishi S."/>
            <person name="Hori S."/>
            <person name="Arai W."/>
            <person name="Tsubouchi T."/>
            <person name="Morono Y."/>
            <person name="Uchiyama I."/>
            <person name="Ito T."/>
            <person name="Fujiyama A."/>
            <person name="Inagaki F."/>
            <person name="Takami H."/>
        </authorList>
    </citation>
    <scope>NUCLEOTIDE SEQUENCE</scope>
    <source>
        <strain evidence="7">Expedition CK06-06</strain>
    </source>
</reference>
<comment type="caution">
    <text evidence="7">The sequence shown here is derived from an EMBL/GenBank/DDBJ whole genome shotgun (WGS) entry which is preliminary data.</text>
</comment>
<dbReference type="PANTHER" id="PTHR43673">
    <property type="entry name" value="NAD(P)H NITROREDUCTASE YDGI-RELATED"/>
    <property type="match status" value="1"/>
</dbReference>
<feature type="non-terminal residue" evidence="7">
    <location>
        <position position="1"/>
    </location>
</feature>
<evidence type="ECO:0000259" key="6">
    <source>
        <dbReference type="Pfam" id="PF00881"/>
    </source>
</evidence>
<keyword evidence="4" id="KW-0288">FMN</keyword>
<evidence type="ECO:0000313" key="7">
    <source>
        <dbReference type="EMBL" id="GAH26074.1"/>
    </source>
</evidence>
<name>X1F9L6_9ZZZZ</name>
<feature type="domain" description="Nitroreductase" evidence="6">
    <location>
        <begin position="2"/>
        <end position="95"/>
    </location>
</feature>
<accession>X1F9L6</accession>
<keyword evidence="5" id="KW-0560">Oxidoreductase</keyword>
<dbReference type="Pfam" id="PF00881">
    <property type="entry name" value="Nitroreductase"/>
    <property type="match status" value="1"/>
</dbReference>
<dbReference type="PANTHER" id="PTHR43673:SF2">
    <property type="entry name" value="NITROREDUCTASE"/>
    <property type="match status" value="1"/>
</dbReference>
<proteinExistence type="inferred from homology"/>
<evidence type="ECO:0000256" key="3">
    <source>
        <dbReference type="ARBA" id="ARBA00022630"/>
    </source>
</evidence>
<comment type="similarity">
    <text evidence="2">Belongs to the nitroreductase family.</text>
</comment>
<dbReference type="GO" id="GO:0016491">
    <property type="term" value="F:oxidoreductase activity"/>
    <property type="evidence" value="ECO:0007669"/>
    <property type="project" value="UniProtKB-KW"/>
</dbReference>
<organism evidence="7">
    <name type="scientific">marine sediment metagenome</name>
    <dbReference type="NCBI Taxonomy" id="412755"/>
    <lineage>
        <taxon>unclassified sequences</taxon>
        <taxon>metagenomes</taxon>
        <taxon>ecological metagenomes</taxon>
    </lineage>
</organism>
<dbReference type="Gene3D" id="3.40.109.10">
    <property type="entry name" value="NADH Oxidase"/>
    <property type="match status" value="1"/>
</dbReference>
<evidence type="ECO:0000256" key="2">
    <source>
        <dbReference type="ARBA" id="ARBA00007118"/>
    </source>
</evidence>
<comment type="cofactor">
    <cofactor evidence="1">
        <name>FMN</name>
        <dbReference type="ChEBI" id="CHEBI:58210"/>
    </cofactor>
</comment>
<evidence type="ECO:0000256" key="4">
    <source>
        <dbReference type="ARBA" id="ARBA00022643"/>
    </source>
</evidence>
<dbReference type="EMBL" id="BART01040100">
    <property type="protein sequence ID" value="GAH26074.1"/>
    <property type="molecule type" value="Genomic_DNA"/>
</dbReference>
<dbReference type="SUPFAM" id="SSF55469">
    <property type="entry name" value="FMN-dependent nitroreductase-like"/>
    <property type="match status" value="1"/>
</dbReference>
<keyword evidence="3" id="KW-0285">Flavoprotein</keyword>
<protein>
    <recommendedName>
        <fullName evidence="6">Nitroreductase domain-containing protein</fullName>
    </recommendedName>
</protein>